<keyword evidence="3" id="KW-0597">Phosphoprotein</keyword>
<evidence type="ECO:0000259" key="11">
    <source>
        <dbReference type="PROSITE" id="PS50102"/>
    </source>
</evidence>
<dbReference type="AlphaFoldDB" id="A0A913XGF3"/>
<evidence type="ECO:0000256" key="9">
    <source>
        <dbReference type="PROSITE-ProRule" id="PRU00176"/>
    </source>
</evidence>
<keyword evidence="6 9" id="KW-0694">RNA-binding</keyword>
<comment type="subcellular location">
    <subcellularLocation>
        <location evidence="1">Nucleus</location>
    </subcellularLocation>
</comment>
<feature type="compositionally biased region" description="Acidic residues" evidence="10">
    <location>
        <begin position="275"/>
        <end position="316"/>
    </location>
</feature>
<dbReference type="KEGG" id="epa:110242389"/>
<evidence type="ECO:0000256" key="5">
    <source>
        <dbReference type="ARBA" id="ARBA00022737"/>
    </source>
</evidence>
<dbReference type="InterPro" id="IPR035979">
    <property type="entry name" value="RBD_domain_sf"/>
</dbReference>
<evidence type="ECO:0000256" key="8">
    <source>
        <dbReference type="ARBA" id="ARBA00023242"/>
    </source>
</evidence>
<dbReference type="GO" id="GO:0003729">
    <property type="term" value="F:mRNA binding"/>
    <property type="evidence" value="ECO:0007669"/>
    <property type="project" value="TreeGrafter"/>
</dbReference>
<dbReference type="SMART" id="SM00360">
    <property type="entry name" value="RRM"/>
    <property type="match status" value="2"/>
</dbReference>
<evidence type="ECO:0000256" key="2">
    <source>
        <dbReference type="ARBA" id="ARBA00010269"/>
    </source>
</evidence>
<dbReference type="RefSeq" id="XP_020904028.1">
    <property type="nucleotide sequence ID" value="XM_021048369.2"/>
</dbReference>
<feature type="region of interest" description="Disordered" evidence="10">
    <location>
        <begin position="82"/>
        <end position="114"/>
    </location>
</feature>
<dbReference type="SUPFAM" id="SSF54928">
    <property type="entry name" value="RNA-binding domain, RBD"/>
    <property type="match status" value="1"/>
</dbReference>
<dbReference type="GO" id="GO:0006397">
    <property type="term" value="P:mRNA processing"/>
    <property type="evidence" value="ECO:0007669"/>
    <property type="project" value="UniProtKB-KW"/>
</dbReference>
<reference evidence="12" key="1">
    <citation type="submission" date="2022-11" db="UniProtKB">
        <authorList>
            <consortium name="EnsemblMetazoa"/>
        </authorList>
    </citation>
    <scope>IDENTIFICATION</scope>
</reference>
<dbReference type="OrthoDB" id="1099063at2759"/>
<feature type="compositionally biased region" description="Basic and acidic residues" evidence="10">
    <location>
        <begin position="258"/>
        <end position="274"/>
    </location>
</feature>
<dbReference type="GeneID" id="110242388"/>
<dbReference type="GO" id="GO:0005634">
    <property type="term" value="C:nucleus"/>
    <property type="evidence" value="ECO:0007669"/>
    <property type="project" value="UniProtKB-SubCell"/>
</dbReference>
<dbReference type="RefSeq" id="XP_020904027.1">
    <property type="nucleotide sequence ID" value="XM_021048368.2"/>
</dbReference>
<protein>
    <recommendedName>
        <fullName evidence="11">RRM domain-containing protein</fullName>
    </recommendedName>
</protein>
<keyword evidence="8" id="KW-0539">Nucleus</keyword>
<dbReference type="GeneID" id="110242389"/>
<dbReference type="Proteomes" id="UP000887567">
    <property type="component" value="Unplaced"/>
</dbReference>
<dbReference type="InterPro" id="IPR050374">
    <property type="entry name" value="RRT5_SRSF_SR"/>
</dbReference>
<dbReference type="PANTHER" id="PTHR23003:SF51">
    <property type="entry name" value="SERINE-ARGININE PROTEIN 55"/>
    <property type="match status" value="1"/>
</dbReference>
<dbReference type="GO" id="GO:0008380">
    <property type="term" value="P:RNA splicing"/>
    <property type="evidence" value="ECO:0007669"/>
    <property type="project" value="UniProtKB-KW"/>
</dbReference>
<dbReference type="GO" id="GO:0005737">
    <property type="term" value="C:cytoplasm"/>
    <property type="evidence" value="ECO:0007669"/>
    <property type="project" value="TreeGrafter"/>
</dbReference>
<keyword evidence="7" id="KW-0508">mRNA splicing</keyword>
<organism evidence="12 13">
    <name type="scientific">Exaiptasia diaphana</name>
    <name type="common">Tropical sea anemone</name>
    <name type="synonym">Aiptasia pulchella</name>
    <dbReference type="NCBI Taxonomy" id="2652724"/>
    <lineage>
        <taxon>Eukaryota</taxon>
        <taxon>Metazoa</taxon>
        <taxon>Cnidaria</taxon>
        <taxon>Anthozoa</taxon>
        <taxon>Hexacorallia</taxon>
        <taxon>Actiniaria</taxon>
        <taxon>Aiptasiidae</taxon>
        <taxon>Exaiptasia</taxon>
    </lineage>
</organism>
<dbReference type="Pfam" id="PF00076">
    <property type="entry name" value="RRM_1"/>
    <property type="match status" value="2"/>
</dbReference>
<feature type="domain" description="RRM" evidence="11">
    <location>
        <begin position="116"/>
        <end position="189"/>
    </location>
</feature>
<dbReference type="OMA" id="HEMNGNK"/>
<sequence>MSRGGTRVYFGRLPRDCRERDLEKFIRGYGHYREISIKLGYGFVEFEDSKDADDCVYDLNGKELLGERIVVEHARNPVRSVDYGYRSRDSSGYSSSRSSRRDPPRRGRTPPVRTEHRLAVTNLSSRCNWQDLKEYMSKAGEVTFADAHKRRQGEGVVEFSSKDDMKTAMKKLDDTEFFGRHIKLKIEKVKTRRSTSRSRSRSRSPRSRRKSRSRSRSRSPKRRRRSSSPHRRSKHSRSRSTSKSPSKDKKATSKSRSKSPDERSRSGSPKKDQENGDDDMKDVDEVDDEQEEQADPVQENGDDENGEEQENADDDDADKKDIDADDDGDDA</sequence>
<comment type="similarity">
    <text evidence="2">Belongs to the splicing factor SR family.</text>
</comment>
<dbReference type="FunFam" id="3.30.70.330:FF:000028">
    <property type="entry name" value="Putative serine/arginine-rich splicing factor 4"/>
    <property type="match status" value="1"/>
</dbReference>
<dbReference type="PROSITE" id="PS50102">
    <property type="entry name" value="RRM"/>
    <property type="match status" value="2"/>
</dbReference>
<keyword evidence="13" id="KW-1185">Reference proteome</keyword>
<keyword evidence="5" id="KW-0677">Repeat</keyword>
<dbReference type="EnsemblMetazoa" id="XM_021048369.2">
    <property type="protein sequence ID" value="XP_020904028.1"/>
    <property type="gene ID" value="LOC110242389"/>
</dbReference>
<evidence type="ECO:0000256" key="6">
    <source>
        <dbReference type="ARBA" id="ARBA00022884"/>
    </source>
</evidence>
<keyword evidence="4" id="KW-0507">mRNA processing</keyword>
<proteinExistence type="inferred from homology"/>
<dbReference type="CDD" id="cd12337">
    <property type="entry name" value="RRM1_SRSF4_like"/>
    <property type="match status" value="1"/>
</dbReference>
<evidence type="ECO:0000256" key="1">
    <source>
        <dbReference type="ARBA" id="ARBA00004123"/>
    </source>
</evidence>
<evidence type="ECO:0000313" key="13">
    <source>
        <dbReference type="Proteomes" id="UP000887567"/>
    </source>
</evidence>
<feature type="region of interest" description="Disordered" evidence="10">
    <location>
        <begin position="188"/>
        <end position="331"/>
    </location>
</feature>
<evidence type="ECO:0000256" key="10">
    <source>
        <dbReference type="SAM" id="MobiDB-lite"/>
    </source>
</evidence>
<evidence type="ECO:0000313" key="12">
    <source>
        <dbReference type="EnsemblMetazoa" id="XP_020904027.1"/>
    </source>
</evidence>
<dbReference type="InterPro" id="IPR012677">
    <property type="entry name" value="Nucleotide-bd_a/b_plait_sf"/>
</dbReference>
<evidence type="ECO:0000256" key="7">
    <source>
        <dbReference type="ARBA" id="ARBA00023187"/>
    </source>
</evidence>
<name>A0A913XGF3_EXADI</name>
<feature type="domain" description="RRM" evidence="11">
    <location>
        <begin position="6"/>
        <end position="76"/>
    </location>
</feature>
<dbReference type="KEGG" id="epa:110242388"/>
<accession>A0A913XGF3</accession>
<dbReference type="Gene3D" id="3.30.70.330">
    <property type="match status" value="2"/>
</dbReference>
<evidence type="ECO:0000256" key="4">
    <source>
        <dbReference type="ARBA" id="ARBA00022664"/>
    </source>
</evidence>
<dbReference type="InterPro" id="IPR000504">
    <property type="entry name" value="RRM_dom"/>
</dbReference>
<dbReference type="EnsemblMetazoa" id="XM_021048368.2">
    <property type="protein sequence ID" value="XP_020904027.1"/>
    <property type="gene ID" value="LOC110242388"/>
</dbReference>
<evidence type="ECO:0000256" key="3">
    <source>
        <dbReference type="ARBA" id="ARBA00022553"/>
    </source>
</evidence>
<dbReference type="FunFam" id="3.30.70.330:FF:000420">
    <property type="entry name" value="serine-arginine protein 55 isoform X1"/>
    <property type="match status" value="1"/>
</dbReference>
<feature type="compositionally biased region" description="Basic residues" evidence="10">
    <location>
        <begin position="190"/>
        <end position="240"/>
    </location>
</feature>
<dbReference type="PANTHER" id="PTHR23003">
    <property type="entry name" value="RNA RECOGNITION MOTIF RRM DOMAIN CONTAINING PROTEIN"/>
    <property type="match status" value="1"/>
</dbReference>